<evidence type="ECO:0000259" key="9">
    <source>
        <dbReference type="Pfam" id="PF06144"/>
    </source>
</evidence>
<accession>A0A1G2HJ54</accession>
<evidence type="ECO:0000256" key="2">
    <source>
        <dbReference type="ARBA" id="ARBA00017703"/>
    </source>
</evidence>
<dbReference type="Proteomes" id="UP000176770">
    <property type="component" value="Unassembled WGS sequence"/>
</dbReference>
<evidence type="ECO:0000256" key="1">
    <source>
        <dbReference type="ARBA" id="ARBA00012417"/>
    </source>
</evidence>
<dbReference type="InterPro" id="IPR027417">
    <property type="entry name" value="P-loop_NTPase"/>
</dbReference>
<dbReference type="EMBL" id="MHOK01000005">
    <property type="protein sequence ID" value="OGZ62261.1"/>
    <property type="molecule type" value="Genomic_DNA"/>
</dbReference>
<dbReference type="PANTHER" id="PTHR34388:SF1">
    <property type="entry name" value="DNA POLYMERASE III SUBUNIT DELTA"/>
    <property type="match status" value="1"/>
</dbReference>
<dbReference type="GO" id="GO:0009360">
    <property type="term" value="C:DNA polymerase III complex"/>
    <property type="evidence" value="ECO:0007669"/>
    <property type="project" value="InterPro"/>
</dbReference>
<dbReference type="NCBIfam" id="TIGR01128">
    <property type="entry name" value="holA"/>
    <property type="match status" value="1"/>
</dbReference>
<evidence type="ECO:0000256" key="3">
    <source>
        <dbReference type="ARBA" id="ARBA00022679"/>
    </source>
</evidence>
<organism evidence="11 12">
    <name type="scientific">Candidatus Spechtbacteria bacterium RIFCSPLOWO2_12_FULL_38_22</name>
    <dbReference type="NCBI Taxonomy" id="1802165"/>
    <lineage>
        <taxon>Bacteria</taxon>
        <taxon>Candidatus Spechtiibacteriota</taxon>
    </lineage>
</organism>
<proteinExistence type="inferred from homology"/>
<comment type="similarity">
    <text evidence="7">Belongs to the DNA polymerase HolA subunit family.</text>
</comment>
<gene>
    <name evidence="11" type="ORF">A3F94_02985</name>
</gene>
<evidence type="ECO:0000256" key="8">
    <source>
        <dbReference type="ARBA" id="ARBA00049244"/>
    </source>
</evidence>
<dbReference type="GO" id="GO:0003887">
    <property type="term" value="F:DNA-directed DNA polymerase activity"/>
    <property type="evidence" value="ECO:0007669"/>
    <property type="project" value="UniProtKB-KW"/>
</dbReference>
<dbReference type="Pfam" id="PF21694">
    <property type="entry name" value="DNA_pol3_delta_C"/>
    <property type="match status" value="1"/>
</dbReference>
<dbReference type="EC" id="2.7.7.7" evidence="1"/>
<comment type="caution">
    <text evidence="11">The sequence shown here is derived from an EMBL/GenBank/DDBJ whole genome shotgun (WGS) entry which is preliminary data.</text>
</comment>
<evidence type="ECO:0000313" key="12">
    <source>
        <dbReference type="Proteomes" id="UP000176770"/>
    </source>
</evidence>
<evidence type="ECO:0000259" key="10">
    <source>
        <dbReference type="Pfam" id="PF21694"/>
    </source>
</evidence>
<dbReference type="STRING" id="1802165.A3F94_02985"/>
<dbReference type="Gene3D" id="3.40.50.300">
    <property type="entry name" value="P-loop containing nucleotide triphosphate hydrolases"/>
    <property type="match status" value="1"/>
</dbReference>
<evidence type="ECO:0000256" key="7">
    <source>
        <dbReference type="ARBA" id="ARBA00034754"/>
    </source>
</evidence>
<reference evidence="11 12" key="1">
    <citation type="journal article" date="2016" name="Nat. Commun.">
        <title>Thousands of microbial genomes shed light on interconnected biogeochemical processes in an aquifer system.</title>
        <authorList>
            <person name="Anantharaman K."/>
            <person name="Brown C.T."/>
            <person name="Hug L.A."/>
            <person name="Sharon I."/>
            <person name="Castelle C.J."/>
            <person name="Probst A.J."/>
            <person name="Thomas B.C."/>
            <person name="Singh A."/>
            <person name="Wilkins M.J."/>
            <person name="Karaoz U."/>
            <person name="Brodie E.L."/>
            <person name="Williams K.H."/>
            <person name="Hubbard S.S."/>
            <person name="Banfield J.F."/>
        </authorList>
    </citation>
    <scope>NUCLEOTIDE SEQUENCE [LARGE SCALE GENOMIC DNA]</scope>
</reference>
<keyword evidence="6" id="KW-0239">DNA-directed DNA polymerase</keyword>
<evidence type="ECO:0000256" key="6">
    <source>
        <dbReference type="ARBA" id="ARBA00022932"/>
    </source>
</evidence>
<dbReference type="Gene3D" id="1.20.272.10">
    <property type="match status" value="1"/>
</dbReference>
<dbReference type="SUPFAM" id="SSF48019">
    <property type="entry name" value="post-AAA+ oligomerization domain-like"/>
    <property type="match status" value="1"/>
</dbReference>
<name>A0A1G2HJ54_9BACT</name>
<keyword evidence="3" id="KW-0808">Transferase</keyword>
<keyword evidence="5" id="KW-0235">DNA replication</keyword>
<comment type="catalytic activity">
    <reaction evidence="8">
        <text>DNA(n) + a 2'-deoxyribonucleoside 5'-triphosphate = DNA(n+1) + diphosphate</text>
        <dbReference type="Rhea" id="RHEA:22508"/>
        <dbReference type="Rhea" id="RHEA-COMP:17339"/>
        <dbReference type="Rhea" id="RHEA-COMP:17340"/>
        <dbReference type="ChEBI" id="CHEBI:33019"/>
        <dbReference type="ChEBI" id="CHEBI:61560"/>
        <dbReference type="ChEBI" id="CHEBI:173112"/>
        <dbReference type="EC" id="2.7.7.7"/>
    </reaction>
</comment>
<dbReference type="Pfam" id="PF06144">
    <property type="entry name" value="DNA_pol3_delta"/>
    <property type="match status" value="1"/>
</dbReference>
<dbReference type="InterPro" id="IPR005790">
    <property type="entry name" value="DNA_polIII_delta"/>
</dbReference>
<dbReference type="GO" id="GO:0003677">
    <property type="term" value="F:DNA binding"/>
    <property type="evidence" value="ECO:0007669"/>
    <property type="project" value="InterPro"/>
</dbReference>
<keyword evidence="4" id="KW-0548">Nucleotidyltransferase</keyword>
<dbReference type="PANTHER" id="PTHR34388">
    <property type="entry name" value="DNA POLYMERASE III SUBUNIT DELTA"/>
    <property type="match status" value="1"/>
</dbReference>
<feature type="domain" description="DNA polymerase III delta subunit-like C-terminal" evidence="10">
    <location>
        <begin position="278"/>
        <end position="337"/>
    </location>
</feature>
<dbReference type="InterPro" id="IPR010372">
    <property type="entry name" value="DNA_pol3_delta_N"/>
</dbReference>
<dbReference type="InterPro" id="IPR048466">
    <property type="entry name" value="DNA_pol3_delta-like_C"/>
</dbReference>
<feature type="domain" description="DNA polymerase III delta N-terminal" evidence="9">
    <location>
        <begin position="4"/>
        <end position="119"/>
    </location>
</feature>
<dbReference type="GO" id="GO:0006261">
    <property type="term" value="P:DNA-templated DNA replication"/>
    <property type="evidence" value="ECO:0007669"/>
    <property type="project" value="TreeGrafter"/>
</dbReference>
<evidence type="ECO:0000256" key="4">
    <source>
        <dbReference type="ARBA" id="ARBA00022695"/>
    </source>
</evidence>
<dbReference type="InterPro" id="IPR008921">
    <property type="entry name" value="DNA_pol3_clamp-load_cplx_C"/>
</dbReference>
<evidence type="ECO:0000313" key="11">
    <source>
        <dbReference type="EMBL" id="OGZ62261.1"/>
    </source>
</evidence>
<protein>
    <recommendedName>
        <fullName evidence="2">DNA polymerase III subunit delta</fullName>
        <ecNumber evidence="1">2.7.7.7</ecNumber>
    </recommendedName>
</protein>
<sequence length="344" mass="39356">MFIILHGEDTFRSRQKLNELQKLYLEKSDGFNFEKLDGAQINFQTLRNALEAQSLFMQKRFVVVENILENNELKQSLANYNFNTTTIGLPGNPIVVVFYERDSVAKDKDYKNILKYADKVQEFQKLSPREALVYFSKTFNTINKNIISKVLERCQPAGRSGGQDMWQTHNELKKLYIYKIGSEVEEEDLDILQIGTLQAQIFPTIDAIFAGDRDKAFYNLLIHWQTGEHPQILFNMIEMQLKNIILVKEALQPFEKPPSLLRQLADSAGRQGKQGEPQERSIAVKLGLHPYVVKKTLALVDKFSWEKLKTLYARVESLDVKNKTGQVSTYLSAELLAAAVASSV</sequence>
<dbReference type="AlphaFoldDB" id="A0A1G2HJ54"/>
<evidence type="ECO:0000256" key="5">
    <source>
        <dbReference type="ARBA" id="ARBA00022705"/>
    </source>
</evidence>